<comment type="caution">
    <text evidence="2">The sequence shown here is derived from an EMBL/GenBank/DDBJ whole genome shotgun (WGS) entry which is preliminary data.</text>
</comment>
<evidence type="ECO:0000313" key="3">
    <source>
        <dbReference type="Proteomes" id="UP000292052"/>
    </source>
</evidence>
<dbReference type="EMBL" id="QDEB01043261">
    <property type="protein sequence ID" value="RZC38444.1"/>
    <property type="molecule type" value="Genomic_DNA"/>
</dbReference>
<dbReference type="OrthoDB" id="2359216at2759"/>
<organism evidence="2 3">
    <name type="scientific">Asbolus verrucosus</name>
    <name type="common">Desert ironclad beetle</name>
    <dbReference type="NCBI Taxonomy" id="1661398"/>
    <lineage>
        <taxon>Eukaryota</taxon>
        <taxon>Metazoa</taxon>
        <taxon>Ecdysozoa</taxon>
        <taxon>Arthropoda</taxon>
        <taxon>Hexapoda</taxon>
        <taxon>Insecta</taxon>
        <taxon>Pterygota</taxon>
        <taxon>Neoptera</taxon>
        <taxon>Endopterygota</taxon>
        <taxon>Coleoptera</taxon>
        <taxon>Polyphaga</taxon>
        <taxon>Cucujiformia</taxon>
        <taxon>Tenebrionidae</taxon>
        <taxon>Pimeliinae</taxon>
        <taxon>Asbolus</taxon>
    </lineage>
</organism>
<evidence type="ECO:0000259" key="1">
    <source>
        <dbReference type="PROSITE" id="PS50174"/>
    </source>
</evidence>
<proteinExistence type="predicted"/>
<sequence>MSTLQKRKSDGTELETNCDNKKRHLNEHDLEAMISQLVDEVLAQGDLGRLVVIQDENESPYKNNYVNVTKQNLQASTSSSQMLPQSMVDNESVAHKIMMKMGWTGGGLGAQEQGSLDTVVLCENINRLGFGNDNIMAEISKKLEDFSKSSKLLTLVFDADFTKEERILIHNSGTESRKLRVSKKITRIDIVKQLLKIGGEDGLYKLHIPTKFAHMWKT</sequence>
<reference evidence="2 3" key="1">
    <citation type="submission" date="2017-03" db="EMBL/GenBank/DDBJ databases">
        <title>Genome of the blue death feigning beetle - Asbolus verrucosus.</title>
        <authorList>
            <person name="Rider S.D."/>
        </authorList>
    </citation>
    <scope>NUCLEOTIDE SEQUENCE [LARGE SCALE GENOMIC DNA]</scope>
    <source>
        <strain evidence="2">Butters</strain>
        <tissue evidence="2">Head and leg muscle</tissue>
    </source>
</reference>
<keyword evidence="3" id="KW-1185">Reference proteome</keyword>
<dbReference type="GO" id="GO:0003676">
    <property type="term" value="F:nucleic acid binding"/>
    <property type="evidence" value="ECO:0007669"/>
    <property type="project" value="InterPro"/>
</dbReference>
<dbReference type="Proteomes" id="UP000292052">
    <property type="component" value="Unassembled WGS sequence"/>
</dbReference>
<dbReference type="SMART" id="SM00443">
    <property type="entry name" value="G_patch"/>
    <property type="match status" value="1"/>
</dbReference>
<dbReference type="Pfam" id="PF01585">
    <property type="entry name" value="G-patch"/>
    <property type="match status" value="1"/>
</dbReference>
<feature type="domain" description="G-patch" evidence="1">
    <location>
        <begin position="90"/>
        <end position="135"/>
    </location>
</feature>
<dbReference type="PROSITE" id="PS50174">
    <property type="entry name" value="G_PATCH"/>
    <property type="match status" value="1"/>
</dbReference>
<dbReference type="InterPro" id="IPR000467">
    <property type="entry name" value="G_patch_dom"/>
</dbReference>
<evidence type="ECO:0000313" key="2">
    <source>
        <dbReference type="EMBL" id="RZC38444.1"/>
    </source>
</evidence>
<accession>A0A482W0A5</accession>
<protein>
    <submittedName>
        <fullName evidence="2">NF-kappa-B-repressing factor-like</fullName>
    </submittedName>
</protein>
<gene>
    <name evidence="2" type="ORF">BDFB_000994</name>
</gene>
<dbReference type="AlphaFoldDB" id="A0A482W0A5"/>
<name>A0A482W0A5_ASBVE</name>